<keyword evidence="6 10" id="KW-0863">Zinc-finger</keyword>
<dbReference type="EC" id="2.3.2.31" evidence="2"/>
<evidence type="ECO:0000256" key="8">
    <source>
        <dbReference type="ARBA" id="ARBA00022833"/>
    </source>
</evidence>
<dbReference type="SUPFAM" id="SSF54928">
    <property type="entry name" value="RNA-binding domain, RBD"/>
    <property type="match status" value="2"/>
</dbReference>
<dbReference type="InterPro" id="IPR002867">
    <property type="entry name" value="IBR_dom"/>
</dbReference>
<dbReference type="CDD" id="cd00590">
    <property type="entry name" value="RRM_SF"/>
    <property type="match status" value="1"/>
</dbReference>
<dbReference type="GO" id="GO:0008270">
    <property type="term" value="F:zinc ion binding"/>
    <property type="evidence" value="ECO:0007669"/>
    <property type="project" value="UniProtKB-KW"/>
</dbReference>
<dbReference type="PROSITE" id="PS51873">
    <property type="entry name" value="TRIAD"/>
    <property type="match status" value="1"/>
</dbReference>
<keyword evidence="3" id="KW-0808">Transferase</keyword>
<dbReference type="Pfam" id="PF01485">
    <property type="entry name" value="IBR"/>
    <property type="match status" value="1"/>
</dbReference>
<dbReference type="Pfam" id="PF22191">
    <property type="entry name" value="IBR_1"/>
    <property type="match status" value="1"/>
</dbReference>
<feature type="domain" description="RRM" evidence="12">
    <location>
        <begin position="243"/>
        <end position="314"/>
    </location>
</feature>
<dbReference type="CDD" id="cd22585">
    <property type="entry name" value="Rcat_RBR_DEAH12-like"/>
    <property type="match status" value="1"/>
</dbReference>
<keyword evidence="4 10" id="KW-0479">Metal-binding</keyword>
<keyword evidence="8 10" id="KW-0862">Zinc</keyword>
<evidence type="ECO:0000259" key="11">
    <source>
        <dbReference type="PROSITE" id="PS50089"/>
    </source>
</evidence>
<dbReference type="InterPro" id="IPR027370">
    <property type="entry name" value="Znf-RING_euk"/>
</dbReference>
<dbReference type="Gene3D" id="4.10.1000.10">
    <property type="entry name" value="Zinc finger, CCCH-type"/>
    <property type="match status" value="2"/>
</dbReference>
<evidence type="ECO:0000256" key="1">
    <source>
        <dbReference type="ARBA" id="ARBA00001798"/>
    </source>
</evidence>
<dbReference type="CDD" id="cd16449">
    <property type="entry name" value="RING-HC"/>
    <property type="match status" value="1"/>
</dbReference>
<evidence type="ECO:0000313" key="15">
    <source>
        <dbReference type="EMBL" id="KAK0505040.1"/>
    </source>
</evidence>
<dbReference type="Pfam" id="PF18044">
    <property type="entry name" value="zf-CCCH_4"/>
    <property type="match status" value="1"/>
</dbReference>
<dbReference type="Gene3D" id="3.30.40.10">
    <property type="entry name" value="Zinc/RING finger domain, C3HC4 (zinc finger)"/>
    <property type="match status" value="1"/>
</dbReference>
<dbReference type="InterPro" id="IPR012677">
    <property type="entry name" value="Nucleotide-bd_a/b_plait_sf"/>
</dbReference>
<organism evidence="15 16">
    <name type="scientific">Armillaria luteobubalina</name>
    <dbReference type="NCBI Taxonomy" id="153913"/>
    <lineage>
        <taxon>Eukaryota</taxon>
        <taxon>Fungi</taxon>
        <taxon>Dikarya</taxon>
        <taxon>Basidiomycota</taxon>
        <taxon>Agaricomycotina</taxon>
        <taxon>Agaricomycetes</taxon>
        <taxon>Agaricomycetidae</taxon>
        <taxon>Agaricales</taxon>
        <taxon>Marasmiineae</taxon>
        <taxon>Physalacriaceae</taxon>
        <taxon>Armillaria</taxon>
    </lineage>
</organism>
<dbReference type="AlphaFoldDB" id="A0AA39QN80"/>
<evidence type="ECO:0000259" key="14">
    <source>
        <dbReference type="PROSITE" id="PS51873"/>
    </source>
</evidence>
<dbReference type="InterPro" id="IPR000571">
    <property type="entry name" value="Znf_CCCH"/>
</dbReference>
<evidence type="ECO:0000256" key="5">
    <source>
        <dbReference type="ARBA" id="ARBA00022737"/>
    </source>
</evidence>
<dbReference type="SMART" id="SM00356">
    <property type="entry name" value="ZnF_C3H1"/>
    <property type="match status" value="4"/>
</dbReference>
<dbReference type="Proteomes" id="UP001175228">
    <property type="component" value="Unassembled WGS sequence"/>
</dbReference>
<dbReference type="PROSITE" id="PS50103">
    <property type="entry name" value="ZF_C3H1"/>
    <property type="match status" value="4"/>
</dbReference>
<dbReference type="InterPro" id="IPR013083">
    <property type="entry name" value="Znf_RING/FYVE/PHD"/>
</dbReference>
<evidence type="ECO:0000256" key="7">
    <source>
        <dbReference type="ARBA" id="ARBA00022786"/>
    </source>
</evidence>
<dbReference type="InterPro" id="IPR035979">
    <property type="entry name" value="RBD_domain_sf"/>
</dbReference>
<dbReference type="InterPro" id="IPR017907">
    <property type="entry name" value="Znf_RING_CS"/>
</dbReference>
<gene>
    <name evidence="15" type="ORF">EDD18DRAFT_322873</name>
</gene>
<dbReference type="GO" id="GO:0016567">
    <property type="term" value="P:protein ubiquitination"/>
    <property type="evidence" value="ECO:0007669"/>
    <property type="project" value="InterPro"/>
</dbReference>
<dbReference type="SMART" id="SM00647">
    <property type="entry name" value="IBR"/>
    <property type="match status" value="2"/>
</dbReference>
<feature type="domain" description="RING-type" evidence="14">
    <location>
        <begin position="687"/>
        <end position="896"/>
    </location>
</feature>
<keyword evidence="7" id="KW-0833">Ubl conjugation pathway</keyword>
<dbReference type="CDD" id="cd20335">
    <property type="entry name" value="BRcat_RBR"/>
    <property type="match status" value="1"/>
</dbReference>
<dbReference type="Gene3D" id="1.20.120.1750">
    <property type="match status" value="1"/>
</dbReference>
<comment type="catalytic activity">
    <reaction evidence="1">
        <text>[E2 ubiquitin-conjugating enzyme]-S-ubiquitinyl-L-cysteine + [acceptor protein]-L-lysine = [E2 ubiquitin-conjugating enzyme]-L-cysteine + [acceptor protein]-N(6)-ubiquitinyl-L-lysine.</text>
        <dbReference type="EC" id="2.3.2.31"/>
    </reaction>
</comment>
<feature type="domain" description="C3H1-type" evidence="13">
    <location>
        <begin position="127"/>
        <end position="149"/>
    </location>
</feature>
<dbReference type="InterPro" id="IPR036855">
    <property type="entry name" value="Znf_CCCH_sf"/>
</dbReference>
<dbReference type="EMBL" id="JAUEPU010000002">
    <property type="protein sequence ID" value="KAK0505040.1"/>
    <property type="molecule type" value="Genomic_DNA"/>
</dbReference>
<dbReference type="Gene3D" id="3.30.70.330">
    <property type="match status" value="2"/>
</dbReference>
<dbReference type="Pfam" id="PF00076">
    <property type="entry name" value="RRM_1"/>
    <property type="match status" value="1"/>
</dbReference>
<dbReference type="PROSITE" id="PS50089">
    <property type="entry name" value="ZF_RING_2"/>
    <property type="match status" value="1"/>
</dbReference>
<dbReference type="InterPro" id="IPR041367">
    <property type="entry name" value="Znf-CCCH_4"/>
</dbReference>
<evidence type="ECO:0000256" key="9">
    <source>
        <dbReference type="PROSITE-ProRule" id="PRU00176"/>
    </source>
</evidence>
<feature type="domain" description="RING-type" evidence="11">
    <location>
        <begin position="691"/>
        <end position="731"/>
    </location>
</feature>
<evidence type="ECO:0000313" key="16">
    <source>
        <dbReference type="Proteomes" id="UP001175228"/>
    </source>
</evidence>
<evidence type="ECO:0000256" key="2">
    <source>
        <dbReference type="ARBA" id="ARBA00012251"/>
    </source>
</evidence>
<reference evidence="15" key="1">
    <citation type="submission" date="2023-06" db="EMBL/GenBank/DDBJ databases">
        <authorList>
            <consortium name="Lawrence Berkeley National Laboratory"/>
            <person name="Ahrendt S."/>
            <person name="Sahu N."/>
            <person name="Indic B."/>
            <person name="Wong-Bajracharya J."/>
            <person name="Merenyi Z."/>
            <person name="Ke H.-M."/>
            <person name="Monk M."/>
            <person name="Kocsube S."/>
            <person name="Drula E."/>
            <person name="Lipzen A."/>
            <person name="Balint B."/>
            <person name="Henrissat B."/>
            <person name="Andreopoulos B."/>
            <person name="Martin F.M."/>
            <person name="Harder C.B."/>
            <person name="Rigling D."/>
            <person name="Ford K.L."/>
            <person name="Foster G.D."/>
            <person name="Pangilinan J."/>
            <person name="Papanicolaou A."/>
            <person name="Barry K."/>
            <person name="LaButti K."/>
            <person name="Viragh M."/>
            <person name="Koriabine M."/>
            <person name="Yan M."/>
            <person name="Riley R."/>
            <person name="Champramary S."/>
            <person name="Plett K.L."/>
            <person name="Tsai I.J."/>
            <person name="Slot J."/>
            <person name="Sipos G."/>
            <person name="Plett J."/>
            <person name="Nagy L.G."/>
            <person name="Grigoriev I.V."/>
        </authorList>
    </citation>
    <scope>NUCLEOTIDE SEQUENCE</scope>
    <source>
        <strain evidence="15">HWK02</strain>
    </source>
</reference>
<evidence type="ECO:0000256" key="6">
    <source>
        <dbReference type="ARBA" id="ARBA00022771"/>
    </source>
</evidence>
<feature type="zinc finger region" description="C3H1-type" evidence="10">
    <location>
        <begin position="12"/>
        <end position="39"/>
    </location>
</feature>
<dbReference type="InterPro" id="IPR044066">
    <property type="entry name" value="TRIAD_supradom"/>
</dbReference>
<feature type="zinc finger region" description="C3H1-type" evidence="10">
    <location>
        <begin position="96"/>
        <end position="123"/>
    </location>
</feature>
<name>A0AA39QN80_9AGAR</name>
<dbReference type="Pfam" id="PF13445">
    <property type="entry name" value="zf-RING_UBOX"/>
    <property type="match status" value="1"/>
</dbReference>
<keyword evidence="16" id="KW-1185">Reference proteome</keyword>
<dbReference type="PROSITE" id="PS00518">
    <property type="entry name" value="ZF_RING_1"/>
    <property type="match status" value="1"/>
</dbReference>
<proteinExistence type="predicted"/>
<dbReference type="SUPFAM" id="SSF57850">
    <property type="entry name" value="RING/U-box"/>
    <property type="match status" value="3"/>
</dbReference>
<evidence type="ECO:0000256" key="4">
    <source>
        <dbReference type="ARBA" id="ARBA00022723"/>
    </source>
</evidence>
<accession>A0AA39QN80</accession>
<feature type="zinc finger region" description="C3H1-type" evidence="10">
    <location>
        <begin position="53"/>
        <end position="80"/>
    </location>
</feature>
<evidence type="ECO:0000259" key="12">
    <source>
        <dbReference type="PROSITE" id="PS50102"/>
    </source>
</evidence>
<comment type="caution">
    <text evidence="15">The sequence shown here is derived from an EMBL/GenBank/DDBJ whole genome shotgun (WGS) entry which is preliminary data.</text>
</comment>
<feature type="zinc finger region" description="C3H1-type" evidence="10">
    <location>
        <begin position="127"/>
        <end position="149"/>
    </location>
</feature>
<dbReference type="GO" id="GO:0061630">
    <property type="term" value="F:ubiquitin protein ligase activity"/>
    <property type="evidence" value="ECO:0007669"/>
    <property type="project" value="UniProtKB-EC"/>
</dbReference>
<evidence type="ECO:0000256" key="10">
    <source>
        <dbReference type="PROSITE-ProRule" id="PRU00723"/>
    </source>
</evidence>
<dbReference type="SMART" id="SM00360">
    <property type="entry name" value="RRM"/>
    <property type="match status" value="2"/>
</dbReference>
<dbReference type="PANTHER" id="PTHR11685">
    <property type="entry name" value="RBR FAMILY RING FINGER AND IBR DOMAIN-CONTAINING"/>
    <property type="match status" value="1"/>
</dbReference>
<dbReference type="GO" id="GO:0003723">
    <property type="term" value="F:RNA binding"/>
    <property type="evidence" value="ECO:0007669"/>
    <property type="project" value="UniProtKB-UniRule"/>
</dbReference>
<sequence>MSTLYRNTRAEQPSPKACRNFLNGNCRFGDSCRNSHQTRTAGSLPVTNRKPTFSPSSPCIYFARGMCNKGEACTFLHVGPSVDVRPVRGGEPANMPSVFAPCKFFLQGKCAKGKDCPFPHPEGHNRVCEFYAQGQCRFGAKCSSRHDLDDQRRVPIVLARRTIAPIPIEVRPSVTKKDTTISEDVAVRGDQDIKNGTVNEPTEEVDDEDPSMESEMQRSFFHCKAVFGPGATIQSITTSFESRTVVISTIPDDQTQGTLIALLEPFGRLSNIVLTRDVEAATARATFFTVAEASAAVRGLVGSGMQLKMDLKAVESGEATLRSTKVKVSWFAPRRIGWAHYRKIADAKGHAARLNGSTFNGYKLEARFQTPSIHQTTSFSVEIKGLPMNTTDFHLKKFCGIQCKSVMLKEGVYDRQSSILDVEEQLKQFGTLDSFDVLPEDKQKSKILAFAQFISPDDAAKAVEQLQEKPQSFLNRSPMWLELIHAVKYNIPYPLFVVIKSSLEEEKEHYPNCNLKFYDQNASGETLDIVCTRLFSGDPKSLGQLKDKVECLLDGKKLMDGDGKIMWDDFFTAEEGKQYLKDFKDTHISCDSRKREIRVYGTVADPVIDTLRRKCQALKSAPDIIPLDRIMLSQLIKGFETMQEKFGRGNFTIDLAKRALVVKKSVDVDQIRMSLAALDHGDGEQAGDDACPVCWCEITNPITLKCGHSYCKECLQHMLLTTDSASPSLRCVKEVDGRPCNEYVDVGIIRKLLSPEQESHLLEVAFLAHIHAKPDEFRYCPTPDCQVVYRPANEGTVLVCPSCWGKICAFCHVQFHEGLSCKGHRDNMEGGYEAFQRWKTERGAKECPSCKAVIEKSGGCNHMTCARCRIHICWVCMKTFKDDDQPGGVYSHLRKAHGGMY</sequence>
<evidence type="ECO:0000256" key="3">
    <source>
        <dbReference type="ARBA" id="ARBA00022679"/>
    </source>
</evidence>
<dbReference type="InterPro" id="IPR001841">
    <property type="entry name" value="Znf_RING"/>
</dbReference>
<dbReference type="SUPFAM" id="SSF90229">
    <property type="entry name" value="CCCH zinc finger"/>
    <property type="match status" value="1"/>
</dbReference>
<evidence type="ECO:0000259" key="13">
    <source>
        <dbReference type="PROSITE" id="PS50103"/>
    </source>
</evidence>
<dbReference type="InterPro" id="IPR000504">
    <property type="entry name" value="RRM_dom"/>
</dbReference>
<keyword evidence="5" id="KW-0677">Repeat</keyword>
<feature type="domain" description="C3H1-type" evidence="13">
    <location>
        <begin position="12"/>
        <end position="39"/>
    </location>
</feature>
<feature type="domain" description="C3H1-type" evidence="13">
    <location>
        <begin position="96"/>
        <end position="123"/>
    </location>
</feature>
<dbReference type="PROSITE" id="PS50102">
    <property type="entry name" value="RRM"/>
    <property type="match status" value="1"/>
</dbReference>
<feature type="domain" description="C3H1-type" evidence="13">
    <location>
        <begin position="53"/>
        <end position="80"/>
    </location>
</feature>
<protein>
    <recommendedName>
        <fullName evidence="2">RBR-type E3 ubiquitin transferase</fullName>
        <ecNumber evidence="2">2.3.2.31</ecNumber>
    </recommendedName>
</protein>
<dbReference type="Pfam" id="PF14608">
    <property type="entry name" value="zf-CCCH_2"/>
    <property type="match status" value="2"/>
</dbReference>
<keyword evidence="9" id="KW-0694">RNA-binding</keyword>
<dbReference type="InterPro" id="IPR031127">
    <property type="entry name" value="E3_UB_ligase_RBR"/>
</dbReference>